<accession>G6XK61</accession>
<evidence type="ECO:0000313" key="2">
    <source>
        <dbReference type="Proteomes" id="UP000004949"/>
    </source>
</evidence>
<dbReference type="Proteomes" id="UP000004949">
    <property type="component" value="Unassembled WGS sequence"/>
</dbReference>
<evidence type="ECO:0000313" key="1">
    <source>
        <dbReference type="EMBL" id="EHH68023.1"/>
    </source>
</evidence>
<dbReference type="EMBL" id="AGQV01000005">
    <property type="protein sequence ID" value="EHH68023.1"/>
    <property type="molecule type" value="Genomic_DNA"/>
</dbReference>
<name>G6XK61_9PROT</name>
<gene>
    <name evidence="1" type="ORF">GMO_17900</name>
</gene>
<reference evidence="1 2" key="1">
    <citation type="submission" date="2011-10" db="EMBL/GenBank/DDBJ databases">
        <title>Genome sequence of Gluconobacter morbifer G707, isolated from Drosophila gut.</title>
        <authorList>
            <person name="Lee W.-J."/>
            <person name="Kim E.-K."/>
        </authorList>
    </citation>
    <scope>NUCLEOTIDE SEQUENCE [LARGE SCALE GENOMIC DNA]</scope>
    <source>
        <strain evidence="1 2">G707</strain>
    </source>
</reference>
<dbReference type="PATRIC" id="fig|1088869.3.peg.1785"/>
<keyword evidence="2" id="KW-1185">Reference proteome</keyword>
<protein>
    <submittedName>
        <fullName evidence="1">Uncharacterized protein</fullName>
    </submittedName>
</protein>
<dbReference type="AlphaFoldDB" id="G6XK61"/>
<dbReference type="STRING" id="1088869.GMO_17900"/>
<comment type="caution">
    <text evidence="1">The sequence shown here is derived from an EMBL/GenBank/DDBJ whole genome shotgun (WGS) entry which is preliminary data.</text>
</comment>
<proteinExistence type="predicted"/>
<organism evidence="1 2">
    <name type="scientific">Gluconobacter morbifer G707</name>
    <dbReference type="NCBI Taxonomy" id="1088869"/>
    <lineage>
        <taxon>Bacteria</taxon>
        <taxon>Pseudomonadati</taxon>
        <taxon>Pseudomonadota</taxon>
        <taxon>Alphaproteobacteria</taxon>
        <taxon>Acetobacterales</taxon>
        <taxon>Acetobacteraceae</taxon>
        <taxon>Gluconobacter</taxon>
    </lineage>
</organism>
<sequence length="90" mass="10022">MVVLFCFVRVKTYIRKDQGPALAASVMIRSSAEGFVESRVMSGRHRPVDHGGRDNAVLKRGWCLHGRRPGMTEAHRRGSVMEKALWVSAG</sequence>